<accession>A0ABU2HB26</accession>
<protein>
    <recommendedName>
        <fullName evidence="2">Antitoxin</fullName>
    </recommendedName>
</protein>
<evidence type="ECO:0000256" key="2">
    <source>
        <dbReference type="RuleBase" id="RU362080"/>
    </source>
</evidence>
<feature type="region of interest" description="Disordered" evidence="3">
    <location>
        <begin position="79"/>
        <end position="113"/>
    </location>
</feature>
<evidence type="ECO:0000313" key="5">
    <source>
        <dbReference type="Proteomes" id="UP001250214"/>
    </source>
</evidence>
<evidence type="ECO:0000256" key="1">
    <source>
        <dbReference type="ARBA" id="ARBA00009981"/>
    </source>
</evidence>
<comment type="function">
    <text evidence="2">Antitoxin component of a type II toxin-antitoxin (TA) system.</text>
</comment>
<dbReference type="InterPro" id="IPR006442">
    <property type="entry name" value="Antitoxin_Phd/YefM"/>
</dbReference>
<comment type="caution">
    <text evidence="4">The sequence shown here is derived from an EMBL/GenBank/DDBJ whole genome shotgun (WGS) entry which is preliminary data.</text>
</comment>
<name>A0ABU2HB26_9ACTN</name>
<dbReference type="SUPFAM" id="SSF143120">
    <property type="entry name" value="YefM-like"/>
    <property type="match status" value="1"/>
</dbReference>
<reference evidence="5" key="1">
    <citation type="submission" date="2023-07" db="EMBL/GenBank/DDBJ databases">
        <title>Novel species in the genus Lipingzhangella isolated from Sambhar Salt Lake.</title>
        <authorList>
            <person name="Jiya N."/>
            <person name="Kajale S."/>
            <person name="Sharma A."/>
        </authorList>
    </citation>
    <scope>NUCLEOTIDE SEQUENCE [LARGE SCALE GENOMIC DNA]</scope>
    <source>
        <strain evidence="5">LS1_29</strain>
    </source>
</reference>
<comment type="similarity">
    <text evidence="1 2">Belongs to the phD/YefM antitoxin family.</text>
</comment>
<dbReference type="EMBL" id="JAVLVT010000012">
    <property type="protein sequence ID" value="MDS1272488.1"/>
    <property type="molecule type" value="Genomic_DNA"/>
</dbReference>
<dbReference type="RefSeq" id="WP_310914074.1">
    <property type="nucleotide sequence ID" value="NZ_JAVLVT010000012.1"/>
</dbReference>
<proteinExistence type="inferred from homology"/>
<evidence type="ECO:0000313" key="4">
    <source>
        <dbReference type="EMBL" id="MDS1272488.1"/>
    </source>
</evidence>
<dbReference type="NCBIfam" id="TIGR01552">
    <property type="entry name" value="phd_fam"/>
    <property type="match status" value="1"/>
</dbReference>
<dbReference type="Gene3D" id="3.40.1620.10">
    <property type="entry name" value="YefM-like domain"/>
    <property type="match status" value="1"/>
</dbReference>
<dbReference type="Proteomes" id="UP001250214">
    <property type="component" value="Unassembled WGS sequence"/>
</dbReference>
<dbReference type="Pfam" id="PF02604">
    <property type="entry name" value="PhdYeFM_antitox"/>
    <property type="match status" value="1"/>
</dbReference>
<dbReference type="InterPro" id="IPR036165">
    <property type="entry name" value="YefM-like_sf"/>
</dbReference>
<organism evidence="4 5">
    <name type="scientific">Lipingzhangella rawalii</name>
    <dbReference type="NCBI Taxonomy" id="2055835"/>
    <lineage>
        <taxon>Bacteria</taxon>
        <taxon>Bacillati</taxon>
        <taxon>Actinomycetota</taxon>
        <taxon>Actinomycetes</taxon>
        <taxon>Streptosporangiales</taxon>
        <taxon>Nocardiopsidaceae</taxon>
        <taxon>Lipingzhangella</taxon>
    </lineage>
</organism>
<evidence type="ECO:0000256" key="3">
    <source>
        <dbReference type="SAM" id="MobiDB-lite"/>
    </source>
</evidence>
<keyword evidence="5" id="KW-1185">Reference proteome</keyword>
<gene>
    <name evidence="4" type="ORF">RIF23_19555</name>
</gene>
<sequence>MGAEQDHIELTVTEATRRGVAGLVADAEQGEEVVVTRRNQPVAAVVSMRRYAEMEAAQADLTDLALVLARAVHDTGERSSVDDALTAFAQSRAAPETTPVGEARAGNRAQEGG</sequence>